<sequence length="285" mass="32082">MTAALVSDFSITLNQRRWACVLDPTLALSHYGLPLVKQLGELMELWIVRELWHILDNPQFYLHQPSLISSVQMPITLPSYGNSSQHVVQTLKEWERLRTSTDRNSWNIHFLADVIGESCVPTGIDADIIWRWESLAQSLDTRLDQQVSKLDILTLAFRDLAALAAARPACILTHRVNEEAPALCKTLQQWGIACQPIEPTNAIADIEREQFRNLLVHAGLSKFLWAGLNLAVLHLVVPAAATLSTTFAQDWSDEYSFSEIDESTVDQGLSTNLWQGAQGFWYSIT</sequence>
<evidence type="ECO:0000313" key="1">
    <source>
        <dbReference type="EMBL" id="MEP1057333.1"/>
    </source>
</evidence>
<keyword evidence="2" id="KW-1185">Reference proteome</keyword>
<protein>
    <submittedName>
        <fullName evidence="1">Uncharacterized protein</fullName>
    </submittedName>
</protein>
<comment type="caution">
    <text evidence="1">The sequence shown here is derived from an EMBL/GenBank/DDBJ whole genome shotgun (WGS) entry which is preliminary data.</text>
</comment>
<dbReference type="EMBL" id="JAMPLM010000002">
    <property type="protein sequence ID" value="MEP1057333.1"/>
    <property type="molecule type" value="Genomic_DNA"/>
</dbReference>
<reference evidence="1 2" key="1">
    <citation type="submission" date="2022-04" db="EMBL/GenBank/DDBJ databases">
        <title>Positive selection, recombination, and allopatry shape intraspecific diversity of widespread and dominant cyanobacteria.</title>
        <authorList>
            <person name="Wei J."/>
            <person name="Shu W."/>
            <person name="Hu C."/>
        </authorList>
    </citation>
    <scope>NUCLEOTIDE SEQUENCE [LARGE SCALE GENOMIC DNA]</scope>
    <source>
        <strain evidence="1 2">AS-A4</strain>
    </source>
</reference>
<evidence type="ECO:0000313" key="2">
    <source>
        <dbReference type="Proteomes" id="UP001476950"/>
    </source>
</evidence>
<gene>
    <name evidence="1" type="ORF">NDI38_02720</name>
</gene>
<dbReference type="RefSeq" id="WP_190450304.1">
    <property type="nucleotide sequence ID" value="NZ_JAMPLM010000002.1"/>
</dbReference>
<accession>A0ABV0KDM6</accession>
<organism evidence="1 2">
    <name type="scientific">Stenomitos frigidus AS-A4</name>
    <dbReference type="NCBI Taxonomy" id="2933935"/>
    <lineage>
        <taxon>Bacteria</taxon>
        <taxon>Bacillati</taxon>
        <taxon>Cyanobacteriota</taxon>
        <taxon>Cyanophyceae</taxon>
        <taxon>Leptolyngbyales</taxon>
        <taxon>Leptolyngbyaceae</taxon>
        <taxon>Stenomitos</taxon>
    </lineage>
</organism>
<name>A0ABV0KDM6_9CYAN</name>
<proteinExistence type="predicted"/>
<dbReference type="Proteomes" id="UP001476950">
    <property type="component" value="Unassembled WGS sequence"/>
</dbReference>